<organism evidence="2 3">
    <name type="scientific">Anisodus tanguticus</name>
    <dbReference type="NCBI Taxonomy" id="243964"/>
    <lineage>
        <taxon>Eukaryota</taxon>
        <taxon>Viridiplantae</taxon>
        <taxon>Streptophyta</taxon>
        <taxon>Embryophyta</taxon>
        <taxon>Tracheophyta</taxon>
        <taxon>Spermatophyta</taxon>
        <taxon>Magnoliopsida</taxon>
        <taxon>eudicotyledons</taxon>
        <taxon>Gunneridae</taxon>
        <taxon>Pentapetalae</taxon>
        <taxon>asterids</taxon>
        <taxon>lamiids</taxon>
        <taxon>Solanales</taxon>
        <taxon>Solanaceae</taxon>
        <taxon>Solanoideae</taxon>
        <taxon>Hyoscyameae</taxon>
        <taxon>Anisodus</taxon>
    </lineage>
</organism>
<dbReference type="InterPro" id="IPR001810">
    <property type="entry name" value="F-box_dom"/>
</dbReference>
<evidence type="ECO:0000259" key="1">
    <source>
        <dbReference type="PROSITE" id="PS50181"/>
    </source>
</evidence>
<keyword evidence="3" id="KW-1185">Reference proteome</keyword>
<comment type="caution">
    <text evidence="2">The sequence shown here is derived from an EMBL/GenBank/DDBJ whole genome shotgun (WGS) entry which is preliminary data.</text>
</comment>
<dbReference type="Pfam" id="PF00646">
    <property type="entry name" value="F-box"/>
    <property type="match status" value="1"/>
</dbReference>
<dbReference type="Proteomes" id="UP001291623">
    <property type="component" value="Unassembled WGS sequence"/>
</dbReference>
<reference evidence="2" key="1">
    <citation type="submission" date="2023-12" db="EMBL/GenBank/DDBJ databases">
        <title>Genome assembly of Anisodus tanguticus.</title>
        <authorList>
            <person name="Wang Y.-J."/>
        </authorList>
    </citation>
    <scope>NUCLEOTIDE SEQUENCE</scope>
    <source>
        <strain evidence="2">KB-2021</strain>
        <tissue evidence="2">Leaf</tissue>
    </source>
</reference>
<dbReference type="SUPFAM" id="SSF81383">
    <property type="entry name" value="F-box domain"/>
    <property type="match status" value="1"/>
</dbReference>
<dbReference type="AlphaFoldDB" id="A0AAE1USL0"/>
<dbReference type="EMBL" id="JAVYJV010000022">
    <property type="protein sequence ID" value="KAK4341602.1"/>
    <property type="molecule type" value="Genomic_DNA"/>
</dbReference>
<dbReference type="PANTHER" id="PTHR31639:SF283">
    <property type="entry name" value="F-BOX DOMAIN-CONTAINING PROTEIN"/>
    <property type="match status" value="1"/>
</dbReference>
<accession>A0AAE1USL0</accession>
<gene>
    <name evidence="2" type="ORF">RND71_040103</name>
</gene>
<protein>
    <recommendedName>
        <fullName evidence="1">F-box domain-containing protein</fullName>
    </recommendedName>
</protein>
<evidence type="ECO:0000313" key="3">
    <source>
        <dbReference type="Proteomes" id="UP001291623"/>
    </source>
</evidence>
<feature type="domain" description="F-box" evidence="1">
    <location>
        <begin position="17"/>
        <end position="70"/>
    </location>
</feature>
<dbReference type="PROSITE" id="PS50181">
    <property type="entry name" value="FBOX"/>
    <property type="match status" value="1"/>
</dbReference>
<sequence length="326" mass="37417">MMAPNKGIKHSCQTLPPDLLSNLPNDALDCILVRLPLREAVRTSILSKKWRYTWCRLPEVTLDETLWKTPDDTGPVTKFTLSISILVGCPNVDNLIYFLSRDAIQDLVLRLPKPEDNLYKLPSSLFTCLQLRRLTLESSVRFLCLKNIPLLAKISLMDDEGRCDIVKFFQSLSTIEHLHLEYMDQLKTYQQGFPLILTVSNIVPYAFFLCFLDEVLCALCLIRSFPYLQYLKIEIIDVNYEDIPALECLEVEHFSDVTFNHLREVRLIMGTGSKPEMQLIKLLLAKSPVLVRMLIEAGMFEESATVQMLVEFLTIDALAVCSKHQW</sequence>
<dbReference type="InterPro" id="IPR036047">
    <property type="entry name" value="F-box-like_dom_sf"/>
</dbReference>
<dbReference type="PANTHER" id="PTHR31639">
    <property type="entry name" value="F-BOX PROTEIN-LIKE"/>
    <property type="match status" value="1"/>
</dbReference>
<proteinExistence type="predicted"/>
<evidence type="ECO:0000313" key="2">
    <source>
        <dbReference type="EMBL" id="KAK4341602.1"/>
    </source>
</evidence>
<name>A0AAE1USL0_9SOLA</name>